<dbReference type="Pfam" id="PF04075">
    <property type="entry name" value="F420H2_quin_red"/>
    <property type="match status" value="1"/>
</dbReference>
<name>A0ABX1JAB2_9PSEU</name>
<protein>
    <submittedName>
        <fullName evidence="1">Nitroreductase family deazaflavin-dependent oxidoreductase</fullName>
    </submittedName>
</protein>
<reference evidence="1 2" key="1">
    <citation type="submission" date="2020-04" db="EMBL/GenBank/DDBJ databases">
        <title>Novel species.</title>
        <authorList>
            <person name="Teo W.F.A."/>
            <person name="Lipun K."/>
            <person name="Srisuk N."/>
            <person name="Duangmal K."/>
        </authorList>
    </citation>
    <scope>NUCLEOTIDE SEQUENCE [LARGE SCALE GENOMIC DNA]</scope>
    <source>
        <strain evidence="1 2">K13G38</strain>
    </source>
</reference>
<organism evidence="1 2">
    <name type="scientific">Amycolatopsis acididurans</name>
    <dbReference type="NCBI Taxonomy" id="2724524"/>
    <lineage>
        <taxon>Bacteria</taxon>
        <taxon>Bacillati</taxon>
        <taxon>Actinomycetota</taxon>
        <taxon>Actinomycetes</taxon>
        <taxon>Pseudonocardiales</taxon>
        <taxon>Pseudonocardiaceae</taxon>
        <taxon>Amycolatopsis</taxon>
    </lineage>
</organism>
<keyword evidence="2" id="KW-1185">Reference proteome</keyword>
<gene>
    <name evidence="1" type="ORF">HFP15_23465</name>
</gene>
<dbReference type="InterPro" id="IPR004378">
    <property type="entry name" value="F420H2_quin_Rdtase"/>
</dbReference>
<proteinExistence type="predicted"/>
<dbReference type="RefSeq" id="WP_168518887.1">
    <property type="nucleotide sequence ID" value="NZ_JAAXLS010000018.1"/>
</dbReference>
<dbReference type="NCBIfam" id="TIGR00026">
    <property type="entry name" value="hi_GC_TIGR00026"/>
    <property type="match status" value="1"/>
</dbReference>
<evidence type="ECO:0000313" key="2">
    <source>
        <dbReference type="Proteomes" id="UP000715441"/>
    </source>
</evidence>
<dbReference type="EMBL" id="JAAXLS010000018">
    <property type="protein sequence ID" value="NKQ55839.1"/>
    <property type="molecule type" value="Genomic_DNA"/>
</dbReference>
<dbReference type="InterPro" id="IPR012349">
    <property type="entry name" value="Split_barrel_FMN-bd"/>
</dbReference>
<dbReference type="Gene3D" id="2.30.110.10">
    <property type="entry name" value="Electron Transport, Fmn-binding Protein, Chain A"/>
    <property type="match status" value="1"/>
</dbReference>
<dbReference type="Proteomes" id="UP000715441">
    <property type="component" value="Unassembled WGS sequence"/>
</dbReference>
<dbReference type="SUPFAM" id="SSF50475">
    <property type="entry name" value="FMN-binding split barrel"/>
    <property type="match status" value="1"/>
</dbReference>
<accession>A0ABX1JAB2</accession>
<comment type="caution">
    <text evidence="1">The sequence shown here is derived from an EMBL/GenBank/DDBJ whole genome shotgun (WGS) entry which is preliminary data.</text>
</comment>
<sequence length="149" mass="16387">MAKTPITAPPRWLKLVNRLVIGLQKLGLPLGTMRLLTVRGRKSGQPRTTPVSPLTVDGKRYVIGGFANGDWVANARANGDAVLARGRHRENIRLVELPPDERGPIMRAFPREVPHGVPMFVKAGIVENPTPDEFEKGAAKVVVFRIEAR</sequence>
<evidence type="ECO:0000313" key="1">
    <source>
        <dbReference type="EMBL" id="NKQ55839.1"/>
    </source>
</evidence>